<protein>
    <submittedName>
        <fullName evidence="2">Uncharacterized protein</fullName>
    </submittedName>
</protein>
<sequence>MTAYYCCVLASYAAITCALSDGSGFGRGSVGAAVSASSLPRRSLTRSLPANNNSRVLVHLPRDPADREPCFSSRAFIESPPDDLCRAARVRKEWGSHANYWAHQPRAGQVTTVPLIFSSNPPSLASHPQRSSQFPAHATLHPTIPARPPSVDGRPGSTASLVSVRRGPVESISLRGDMGACNVGRAFAAKRAEERNAHRTEAHHWTDGRTHTQAAERAQTPRSRLWLRGARHHPTGARFMPGQPNSCLPQTCLTACDPRHQLAFHHSTAKAAAAPRSQTDVLSSKPLTLRLAVERRGQRAKNRNPRCRPVVGPSALRPRMRCNLALCLSLLGLLDQCELEDRSPAWLSMASIVRPLAKSPPNKNLAAVWKGGEKY</sequence>
<evidence type="ECO:0000313" key="2">
    <source>
        <dbReference type="EMBL" id="KAK0620958.1"/>
    </source>
</evidence>
<organism evidence="2 3">
    <name type="scientific">Immersiella caudata</name>
    <dbReference type="NCBI Taxonomy" id="314043"/>
    <lineage>
        <taxon>Eukaryota</taxon>
        <taxon>Fungi</taxon>
        <taxon>Dikarya</taxon>
        <taxon>Ascomycota</taxon>
        <taxon>Pezizomycotina</taxon>
        <taxon>Sordariomycetes</taxon>
        <taxon>Sordariomycetidae</taxon>
        <taxon>Sordariales</taxon>
        <taxon>Lasiosphaeriaceae</taxon>
        <taxon>Immersiella</taxon>
    </lineage>
</organism>
<accession>A0AA39WSU1</accession>
<dbReference type="AlphaFoldDB" id="A0AA39WSU1"/>
<feature type="compositionally biased region" description="Basic and acidic residues" evidence="1">
    <location>
        <begin position="194"/>
        <end position="210"/>
    </location>
</feature>
<keyword evidence="3" id="KW-1185">Reference proteome</keyword>
<evidence type="ECO:0000256" key="1">
    <source>
        <dbReference type="SAM" id="MobiDB-lite"/>
    </source>
</evidence>
<comment type="caution">
    <text evidence="2">The sequence shown here is derived from an EMBL/GenBank/DDBJ whole genome shotgun (WGS) entry which is preliminary data.</text>
</comment>
<gene>
    <name evidence="2" type="ORF">B0T14DRAFT_240668</name>
</gene>
<proteinExistence type="predicted"/>
<dbReference type="EMBL" id="JAULSU010000004">
    <property type="protein sequence ID" value="KAK0620958.1"/>
    <property type="molecule type" value="Genomic_DNA"/>
</dbReference>
<reference evidence="2" key="1">
    <citation type="submission" date="2023-06" db="EMBL/GenBank/DDBJ databases">
        <title>Genome-scale phylogeny and comparative genomics of the fungal order Sordariales.</title>
        <authorList>
            <consortium name="Lawrence Berkeley National Laboratory"/>
            <person name="Hensen N."/>
            <person name="Bonometti L."/>
            <person name="Westerberg I."/>
            <person name="Brannstrom I.O."/>
            <person name="Guillou S."/>
            <person name="Cros-Aarteil S."/>
            <person name="Calhoun S."/>
            <person name="Haridas S."/>
            <person name="Kuo A."/>
            <person name="Mondo S."/>
            <person name="Pangilinan J."/>
            <person name="Riley R."/>
            <person name="Labutti K."/>
            <person name="Andreopoulos B."/>
            <person name="Lipzen A."/>
            <person name="Chen C."/>
            <person name="Yanf M."/>
            <person name="Daum C."/>
            <person name="Ng V."/>
            <person name="Clum A."/>
            <person name="Steindorff A."/>
            <person name="Ohm R."/>
            <person name="Martin F."/>
            <person name="Silar P."/>
            <person name="Natvig D."/>
            <person name="Lalanne C."/>
            <person name="Gautier V."/>
            <person name="Ament-Velasquez S.L."/>
            <person name="Kruys A."/>
            <person name="Hutchinson M.I."/>
            <person name="Powell A.J."/>
            <person name="Barry K."/>
            <person name="Miller A.N."/>
            <person name="Grigoriev I.V."/>
            <person name="Debuchy R."/>
            <person name="Gladieux P."/>
            <person name="Thoren M.H."/>
            <person name="Johannesson H."/>
        </authorList>
    </citation>
    <scope>NUCLEOTIDE SEQUENCE</scope>
    <source>
        <strain evidence="2">CBS 606.72</strain>
    </source>
</reference>
<dbReference type="Proteomes" id="UP001175000">
    <property type="component" value="Unassembled WGS sequence"/>
</dbReference>
<name>A0AA39WSU1_9PEZI</name>
<evidence type="ECO:0000313" key="3">
    <source>
        <dbReference type="Proteomes" id="UP001175000"/>
    </source>
</evidence>
<feature type="region of interest" description="Disordered" evidence="1">
    <location>
        <begin position="194"/>
        <end position="220"/>
    </location>
</feature>